<dbReference type="OrthoDB" id="21678at2759"/>
<dbReference type="Proteomes" id="UP000799424">
    <property type="component" value="Unassembled WGS sequence"/>
</dbReference>
<dbReference type="GO" id="GO:0006629">
    <property type="term" value="P:lipid metabolic process"/>
    <property type="evidence" value="ECO:0007669"/>
    <property type="project" value="TreeGrafter"/>
</dbReference>
<dbReference type="Gene3D" id="3.40.50.1110">
    <property type="entry name" value="SGNH hydrolase"/>
    <property type="match status" value="2"/>
</dbReference>
<dbReference type="GO" id="GO:0016788">
    <property type="term" value="F:hydrolase activity, acting on ester bonds"/>
    <property type="evidence" value="ECO:0007669"/>
    <property type="project" value="InterPro"/>
</dbReference>
<evidence type="ECO:0000313" key="1">
    <source>
        <dbReference type="EMBL" id="KAF2828722.1"/>
    </source>
</evidence>
<dbReference type="PANTHER" id="PTHR37981">
    <property type="entry name" value="LIPASE 2"/>
    <property type="match status" value="1"/>
</dbReference>
<keyword evidence="1" id="KW-0378">Hydrolase</keyword>
<sequence length="410" mass="47302">MLRREAFRKEGYTLLIIFFLLGHPRNVPLIEARADKFVFGAIGDSWASGITWNDTNSYDGGKDDCHRYKYAWSTVIDGSYAKWTPDAGKEPEFEFKACSGARLENMNGQMDKMTRPKLVFMEAREIYEVRKRVNNGMQEYAEENIDAWRAHRAVAGNEATLIVLGYAGFFALGDECNEWNFNVPWAIWKQKLVKEMRQEFNDIIFLMNQALRLAAEHYNDPKIQYIDIDTAFHQHRFCEPGDDYRDQLNYGDKVYIWNNPAKMSITVKNENDVKTYESNTETPPPQDIVDKLKYHEEGKRRIESDQWIANFRDPQHPELTMEWKYPVGELGPYGSESKDGLIGRTLHPTQEGHRDVGNLIVQRLRQIYGRTDGRGILLSFLCPLGCTCCDGISTCTFGARSCSFSFVVTR</sequence>
<gene>
    <name evidence="1" type="ORF">CC86DRAFT_438134</name>
</gene>
<accession>A0A6A7A5Z3</accession>
<organism evidence="1 2">
    <name type="scientific">Ophiobolus disseminans</name>
    <dbReference type="NCBI Taxonomy" id="1469910"/>
    <lineage>
        <taxon>Eukaryota</taxon>
        <taxon>Fungi</taxon>
        <taxon>Dikarya</taxon>
        <taxon>Ascomycota</taxon>
        <taxon>Pezizomycotina</taxon>
        <taxon>Dothideomycetes</taxon>
        <taxon>Pleosporomycetidae</taxon>
        <taxon>Pleosporales</taxon>
        <taxon>Pleosporineae</taxon>
        <taxon>Phaeosphaeriaceae</taxon>
        <taxon>Ophiobolus</taxon>
    </lineage>
</organism>
<keyword evidence="2" id="KW-1185">Reference proteome</keyword>
<dbReference type="PANTHER" id="PTHR37981:SF1">
    <property type="entry name" value="SGNH HYDROLASE-TYPE ESTERASE DOMAIN-CONTAINING PROTEIN"/>
    <property type="match status" value="1"/>
</dbReference>
<name>A0A6A7A5Z3_9PLEO</name>
<dbReference type="InterPro" id="IPR037460">
    <property type="entry name" value="SEST-like"/>
</dbReference>
<dbReference type="SUPFAM" id="SSF52266">
    <property type="entry name" value="SGNH hydrolase"/>
    <property type="match status" value="1"/>
</dbReference>
<proteinExistence type="predicted"/>
<dbReference type="AlphaFoldDB" id="A0A6A7A5Z3"/>
<reference evidence="1" key="1">
    <citation type="journal article" date="2020" name="Stud. Mycol.">
        <title>101 Dothideomycetes genomes: a test case for predicting lifestyles and emergence of pathogens.</title>
        <authorList>
            <person name="Haridas S."/>
            <person name="Albert R."/>
            <person name="Binder M."/>
            <person name="Bloem J."/>
            <person name="Labutti K."/>
            <person name="Salamov A."/>
            <person name="Andreopoulos B."/>
            <person name="Baker S."/>
            <person name="Barry K."/>
            <person name="Bills G."/>
            <person name="Bluhm B."/>
            <person name="Cannon C."/>
            <person name="Castanera R."/>
            <person name="Culley D."/>
            <person name="Daum C."/>
            <person name="Ezra D."/>
            <person name="Gonzalez J."/>
            <person name="Henrissat B."/>
            <person name="Kuo A."/>
            <person name="Liang C."/>
            <person name="Lipzen A."/>
            <person name="Lutzoni F."/>
            <person name="Magnuson J."/>
            <person name="Mondo S."/>
            <person name="Nolan M."/>
            <person name="Ohm R."/>
            <person name="Pangilinan J."/>
            <person name="Park H.-J."/>
            <person name="Ramirez L."/>
            <person name="Alfaro M."/>
            <person name="Sun H."/>
            <person name="Tritt A."/>
            <person name="Yoshinaga Y."/>
            <person name="Zwiers L.-H."/>
            <person name="Turgeon B."/>
            <person name="Goodwin S."/>
            <person name="Spatafora J."/>
            <person name="Crous P."/>
            <person name="Grigoriev I."/>
        </authorList>
    </citation>
    <scope>NUCLEOTIDE SEQUENCE</scope>
    <source>
        <strain evidence="1">CBS 113818</strain>
    </source>
</reference>
<dbReference type="EMBL" id="MU006222">
    <property type="protein sequence ID" value="KAF2828722.1"/>
    <property type="molecule type" value="Genomic_DNA"/>
</dbReference>
<protein>
    <submittedName>
        <fullName evidence="1">SGNH hydrolase</fullName>
    </submittedName>
</protein>
<dbReference type="InterPro" id="IPR036514">
    <property type="entry name" value="SGNH_hydro_sf"/>
</dbReference>
<evidence type="ECO:0000313" key="2">
    <source>
        <dbReference type="Proteomes" id="UP000799424"/>
    </source>
</evidence>